<dbReference type="Proteomes" id="UP000032180">
    <property type="component" value="Chromosome 8"/>
</dbReference>
<reference evidence="1" key="3">
    <citation type="submission" date="2015-04" db="UniProtKB">
        <authorList>
            <consortium name="EnsemblPlants"/>
        </authorList>
    </citation>
    <scope>IDENTIFICATION</scope>
</reference>
<sequence length="88" mass="10056">MIIRFCFGHYPSRRPNCLCTKKLLDFVVLSESVRLPGDKEEVRWLPRRQRVHSPDAGLPFGHGLMDEIGAVSETMRAVVAEFELEEAN</sequence>
<accession>A0A0D9X9Y5</accession>
<reference evidence="1 2" key="1">
    <citation type="submission" date="2012-08" db="EMBL/GenBank/DDBJ databases">
        <title>Oryza genome evolution.</title>
        <authorList>
            <person name="Wing R.A."/>
        </authorList>
    </citation>
    <scope>NUCLEOTIDE SEQUENCE</scope>
</reference>
<dbReference type="HOGENOM" id="CLU_2472337_0_0_1"/>
<dbReference type="Gramene" id="LPERR08G17790.1">
    <property type="protein sequence ID" value="LPERR08G17790.1"/>
    <property type="gene ID" value="LPERR08G17790"/>
</dbReference>
<evidence type="ECO:0000313" key="1">
    <source>
        <dbReference type="EnsemblPlants" id="LPERR08G17790.1"/>
    </source>
</evidence>
<protein>
    <submittedName>
        <fullName evidence="1">Uncharacterized protein</fullName>
    </submittedName>
</protein>
<organism evidence="1 2">
    <name type="scientific">Leersia perrieri</name>
    <dbReference type="NCBI Taxonomy" id="77586"/>
    <lineage>
        <taxon>Eukaryota</taxon>
        <taxon>Viridiplantae</taxon>
        <taxon>Streptophyta</taxon>
        <taxon>Embryophyta</taxon>
        <taxon>Tracheophyta</taxon>
        <taxon>Spermatophyta</taxon>
        <taxon>Magnoliopsida</taxon>
        <taxon>Liliopsida</taxon>
        <taxon>Poales</taxon>
        <taxon>Poaceae</taxon>
        <taxon>BOP clade</taxon>
        <taxon>Oryzoideae</taxon>
        <taxon>Oryzeae</taxon>
        <taxon>Oryzinae</taxon>
        <taxon>Leersia</taxon>
    </lineage>
</organism>
<evidence type="ECO:0000313" key="2">
    <source>
        <dbReference type="Proteomes" id="UP000032180"/>
    </source>
</evidence>
<name>A0A0D9X9Y5_9ORYZ</name>
<proteinExistence type="predicted"/>
<reference evidence="2" key="2">
    <citation type="submission" date="2013-12" db="EMBL/GenBank/DDBJ databases">
        <authorList>
            <person name="Yu Y."/>
            <person name="Lee S."/>
            <person name="de Baynast K."/>
            <person name="Wissotski M."/>
            <person name="Liu L."/>
            <person name="Talag J."/>
            <person name="Goicoechea J."/>
            <person name="Angelova A."/>
            <person name="Jetty R."/>
            <person name="Kudrna D."/>
            <person name="Golser W."/>
            <person name="Rivera L."/>
            <person name="Zhang J."/>
            <person name="Wing R."/>
        </authorList>
    </citation>
    <scope>NUCLEOTIDE SEQUENCE</scope>
</reference>
<dbReference type="EnsemblPlants" id="LPERR08G17790.1">
    <property type="protein sequence ID" value="LPERR08G17790.1"/>
    <property type="gene ID" value="LPERR08G17790"/>
</dbReference>
<keyword evidence="2" id="KW-1185">Reference proteome</keyword>
<dbReference type="AlphaFoldDB" id="A0A0D9X9Y5"/>